<evidence type="ECO:0000256" key="1">
    <source>
        <dbReference type="ARBA" id="ARBA00006479"/>
    </source>
</evidence>
<comment type="caution">
    <text evidence="2">The sequence shown here is derived from an EMBL/GenBank/DDBJ whole genome shotgun (WGS) entry which is preliminary data.</text>
</comment>
<dbReference type="SUPFAM" id="SSF53067">
    <property type="entry name" value="Actin-like ATPase domain"/>
    <property type="match status" value="1"/>
</dbReference>
<dbReference type="PANTHER" id="PTHR18964:SF149">
    <property type="entry name" value="BIFUNCTIONAL UDP-N-ACETYLGLUCOSAMINE 2-EPIMERASE_N-ACETYLMANNOSAMINE KINASE"/>
    <property type="match status" value="1"/>
</dbReference>
<keyword evidence="2" id="KW-0418">Kinase</keyword>
<dbReference type="CDD" id="cd23763">
    <property type="entry name" value="ASKHA_ATPase_ROK"/>
    <property type="match status" value="1"/>
</dbReference>
<protein>
    <submittedName>
        <fullName evidence="2">Putative NBD/HSP70 family sugar kinase</fullName>
    </submittedName>
</protein>
<sequence length="414" mass="43599">MTREQPVSPRGPQNAGAILRYAWDVPAFTASDAMTATGLTRSTVIALCDLLVASGWLRELENARAAGEYRKGRPARRYALRADAGVVIGLDAGQHHLTAIVSDLSARELSRTQAAVDPDSEDAQARLATADGVVDDALREADVPAGHVLCIVVGVPAPTDAEGHSPEGQNSFWRRMNPGYAEHFALRGWPTVVENDANLAAVAEGVRGQGSGATSYVTLLSGERFGAGYVVDGRLVRGARGGAGEMRLLSLVDGVGNSDGIGALARDWLREALRQGEVPESSALAHLPETQQDARAVFHAADADDAFALSIIDRIADRLARICAVLAGLLDVERIIIAGAVATAIDPLLGRTAPRMAKLTHPPAPELRASTLSDSIVSVGAITHALEYIRDNALTITVPAQDELHAASRQPPVL</sequence>
<reference evidence="2 3" key="1">
    <citation type="submission" date="2017-10" db="EMBL/GenBank/DDBJ databases">
        <title>Sequencing the genomes of 1000 actinobacteria strains.</title>
        <authorList>
            <person name="Klenk H.-P."/>
        </authorList>
    </citation>
    <scope>NUCLEOTIDE SEQUENCE [LARGE SCALE GENOMIC DNA]</scope>
    <source>
        <strain evidence="2 3">DSM 21798</strain>
    </source>
</reference>
<evidence type="ECO:0000313" key="3">
    <source>
        <dbReference type="Proteomes" id="UP000221369"/>
    </source>
</evidence>
<dbReference type="Proteomes" id="UP000221369">
    <property type="component" value="Unassembled WGS sequence"/>
</dbReference>
<dbReference type="RefSeq" id="WP_098406628.1">
    <property type="nucleotide sequence ID" value="NZ_PDJE01000001.1"/>
</dbReference>
<dbReference type="InterPro" id="IPR036388">
    <property type="entry name" value="WH-like_DNA-bd_sf"/>
</dbReference>
<dbReference type="GO" id="GO:0016301">
    <property type="term" value="F:kinase activity"/>
    <property type="evidence" value="ECO:0007669"/>
    <property type="project" value="UniProtKB-KW"/>
</dbReference>
<proteinExistence type="inferred from homology"/>
<keyword evidence="3" id="KW-1185">Reference proteome</keyword>
<dbReference type="AlphaFoldDB" id="A0A2A9DTV0"/>
<dbReference type="Gene3D" id="3.30.420.40">
    <property type="match status" value="2"/>
</dbReference>
<dbReference type="InterPro" id="IPR043129">
    <property type="entry name" value="ATPase_NBD"/>
</dbReference>
<dbReference type="EMBL" id="PDJE01000001">
    <property type="protein sequence ID" value="PFG30128.1"/>
    <property type="molecule type" value="Genomic_DNA"/>
</dbReference>
<organism evidence="2 3">
    <name type="scientific">Paramicrobacterium agarici</name>
    <dbReference type="NCBI Taxonomy" id="630514"/>
    <lineage>
        <taxon>Bacteria</taxon>
        <taxon>Bacillati</taxon>
        <taxon>Actinomycetota</taxon>
        <taxon>Actinomycetes</taxon>
        <taxon>Micrococcales</taxon>
        <taxon>Microbacteriaceae</taxon>
        <taxon>Paramicrobacterium</taxon>
    </lineage>
</organism>
<keyword evidence="2" id="KW-0808">Transferase</keyword>
<dbReference type="PANTHER" id="PTHR18964">
    <property type="entry name" value="ROK (REPRESSOR, ORF, KINASE) FAMILY"/>
    <property type="match status" value="1"/>
</dbReference>
<dbReference type="InterPro" id="IPR000600">
    <property type="entry name" value="ROK"/>
</dbReference>
<dbReference type="Gene3D" id="1.10.10.10">
    <property type="entry name" value="Winged helix-like DNA-binding domain superfamily/Winged helix DNA-binding domain"/>
    <property type="match status" value="1"/>
</dbReference>
<evidence type="ECO:0000313" key="2">
    <source>
        <dbReference type="EMBL" id="PFG30128.1"/>
    </source>
</evidence>
<gene>
    <name evidence="2" type="ORF">ATJ78_1049</name>
</gene>
<name>A0A2A9DTV0_9MICO</name>
<comment type="similarity">
    <text evidence="1">Belongs to the ROK (NagC/XylR) family.</text>
</comment>
<accession>A0A2A9DTV0</accession>
<dbReference type="Pfam" id="PF00480">
    <property type="entry name" value="ROK"/>
    <property type="match status" value="1"/>
</dbReference>